<sequence length="304" mass="32765">MAAPTTTVADSPVVSLTIPAAMTGPGGVPAGTASAVTGPPADMAGINSMHDLLRTQNGSIRFGTQANPAMVTLGPTDGGEPSWPAYETKHSLNIKMPKETPILAPLDLRFVGFKNRSAEYRQDTPEDSYQAPFDDLELCFESVSDDWPGLVMCVSHLYTTPLLQAHLDNDACGIQERWDGGGAESGRIYYEYNSTEGSRRDPESCQPLLGSIIERGGVIGYSGQVGDNPHSGFKFKVRSLDQNPLTTAGDPYLHWVQPSVFFYWQCFEPDAVFQPGVLAYPFDCEPIRPSLAMPTTVGTTVGPT</sequence>
<evidence type="ECO:0000313" key="1">
    <source>
        <dbReference type="EMBL" id="SVC61103.1"/>
    </source>
</evidence>
<dbReference type="EMBL" id="UINC01100781">
    <property type="protein sequence ID" value="SVC61103.1"/>
    <property type="molecule type" value="Genomic_DNA"/>
</dbReference>
<proteinExistence type="predicted"/>
<accession>A0A382NIQ8</accession>
<dbReference type="AlphaFoldDB" id="A0A382NIQ8"/>
<protein>
    <submittedName>
        <fullName evidence="1">Uncharacterized protein</fullName>
    </submittedName>
</protein>
<feature type="non-terminal residue" evidence="1">
    <location>
        <position position="304"/>
    </location>
</feature>
<gene>
    <name evidence="1" type="ORF">METZ01_LOCUS313957</name>
</gene>
<organism evidence="1">
    <name type="scientific">marine metagenome</name>
    <dbReference type="NCBI Taxonomy" id="408172"/>
    <lineage>
        <taxon>unclassified sequences</taxon>
        <taxon>metagenomes</taxon>
        <taxon>ecological metagenomes</taxon>
    </lineage>
</organism>
<name>A0A382NIQ8_9ZZZZ</name>
<reference evidence="1" key="1">
    <citation type="submission" date="2018-05" db="EMBL/GenBank/DDBJ databases">
        <authorList>
            <person name="Lanie J.A."/>
            <person name="Ng W.-L."/>
            <person name="Kazmierczak K.M."/>
            <person name="Andrzejewski T.M."/>
            <person name="Davidsen T.M."/>
            <person name="Wayne K.J."/>
            <person name="Tettelin H."/>
            <person name="Glass J.I."/>
            <person name="Rusch D."/>
            <person name="Podicherti R."/>
            <person name="Tsui H.-C.T."/>
            <person name="Winkler M.E."/>
        </authorList>
    </citation>
    <scope>NUCLEOTIDE SEQUENCE</scope>
</reference>